<evidence type="ECO:0000313" key="3">
    <source>
        <dbReference type="Proteomes" id="UP000234789"/>
    </source>
</evidence>
<proteinExistence type="predicted"/>
<evidence type="ECO:0000313" key="2">
    <source>
        <dbReference type="EMBL" id="PLT46069.1"/>
    </source>
</evidence>
<organism evidence="2 3">
    <name type="scientific">Paenibacillus pasadenensis</name>
    <dbReference type="NCBI Taxonomy" id="217090"/>
    <lineage>
        <taxon>Bacteria</taxon>
        <taxon>Bacillati</taxon>
        <taxon>Bacillota</taxon>
        <taxon>Bacilli</taxon>
        <taxon>Bacillales</taxon>
        <taxon>Paenibacillaceae</taxon>
        <taxon>Paenibacillus</taxon>
    </lineage>
</organism>
<comment type="caution">
    <text evidence="2">The sequence shown here is derived from an EMBL/GenBank/DDBJ whole genome shotgun (WGS) entry which is preliminary data.</text>
</comment>
<feature type="region of interest" description="Disordered" evidence="1">
    <location>
        <begin position="1"/>
        <end position="25"/>
    </location>
</feature>
<evidence type="ECO:0000256" key="1">
    <source>
        <dbReference type="SAM" id="MobiDB-lite"/>
    </source>
</evidence>
<accession>A0A2N5N705</accession>
<protein>
    <submittedName>
        <fullName evidence="2">Uncharacterized protein</fullName>
    </submittedName>
</protein>
<gene>
    <name evidence="2" type="ORF">B8V81_4500</name>
</gene>
<sequence>MDGTGGDVHRIGPFADRLQHPMPDRDVTFAQERAGFASR</sequence>
<dbReference type="EMBL" id="NFEZ01000004">
    <property type="protein sequence ID" value="PLT46069.1"/>
    <property type="molecule type" value="Genomic_DNA"/>
</dbReference>
<keyword evidence="3" id="KW-1185">Reference proteome</keyword>
<name>A0A2N5N705_9BACL</name>
<reference evidence="2 3" key="1">
    <citation type="submission" date="2017-05" db="EMBL/GenBank/DDBJ databases">
        <title>Functional genome analysis of Paenibacillus pasadenensis strain R16: insights on endophytic life style and antifungal activity.</title>
        <authorList>
            <person name="Passera A."/>
            <person name="Marcolungo L."/>
            <person name="Casati P."/>
            <person name="Brasca M."/>
            <person name="Quaglino F."/>
            <person name="Delledonne M."/>
        </authorList>
    </citation>
    <scope>NUCLEOTIDE SEQUENCE [LARGE SCALE GENOMIC DNA]</scope>
    <source>
        <strain evidence="2 3">R16</strain>
    </source>
</reference>
<dbReference type="Proteomes" id="UP000234789">
    <property type="component" value="Unassembled WGS sequence"/>
</dbReference>
<dbReference type="AlphaFoldDB" id="A0A2N5N705"/>